<dbReference type="AlphaFoldDB" id="M5GD35"/>
<organism evidence="4 5">
    <name type="scientific">Dacryopinax primogenitus (strain DJM 731)</name>
    <name type="common">Brown rot fungus</name>
    <dbReference type="NCBI Taxonomy" id="1858805"/>
    <lineage>
        <taxon>Eukaryota</taxon>
        <taxon>Fungi</taxon>
        <taxon>Dikarya</taxon>
        <taxon>Basidiomycota</taxon>
        <taxon>Agaricomycotina</taxon>
        <taxon>Dacrymycetes</taxon>
        <taxon>Dacrymycetales</taxon>
        <taxon>Dacrymycetaceae</taxon>
        <taxon>Dacryopinax</taxon>
    </lineage>
</organism>
<dbReference type="GO" id="GO:0006508">
    <property type="term" value="P:proteolysis"/>
    <property type="evidence" value="ECO:0007669"/>
    <property type="project" value="UniProtKB-KW"/>
</dbReference>
<accession>M5GD35</accession>
<keyword evidence="5" id="KW-1185">Reference proteome</keyword>
<dbReference type="PRINTS" id="PR00792">
    <property type="entry name" value="PEPSIN"/>
</dbReference>
<dbReference type="OrthoDB" id="771136at2759"/>
<dbReference type="EMBL" id="JH795858">
    <property type="protein sequence ID" value="EJU04217.1"/>
    <property type="molecule type" value="Genomic_DNA"/>
</dbReference>
<dbReference type="GeneID" id="63691275"/>
<dbReference type="PANTHER" id="PTHR47966">
    <property type="entry name" value="BETA-SITE APP-CLEAVING ENZYME, ISOFORM A-RELATED"/>
    <property type="match status" value="1"/>
</dbReference>
<feature type="compositionally biased region" description="Polar residues" evidence="2">
    <location>
        <begin position="371"/>
        <end position="388"/>
    </location>
</feature>
<dbReference type="InterPro" id="IPR001461">
    <property type="entry name" value="Aspartic_peptidase_A1"/>
</dbReference>
<evidence type="ECO:0000256" key="2">
    <source>
        <dbReference type="SAM" id="MobiDB-lite"/>
    </source>
</evidence>
<dbReference type="HOGENOM" id="CLU_013253_1_2_1"/>
<dbReference type="Gene3D" id="2.40.70.10">
    <property type="entry name" value="Acid Proteases"/>
    <property type="match status" value="2"/>
</dbReference>
<protein>
    <submittedName>
        <fullName evidence="4">Acid protease</fullName>
    </submittedName>
</protein>
<evidence type="ECO:0000313" key="5">
    <source>
        <dbReference type="Proteomes" id="UP000030653"/>
    </source>
</evidence>
<keyword evidence="4" id="KW-0378">Hydrolase</keyword>
<reference evidence="4 5" key="1">
    <citation type="journal article" date="2012" name="Science">
        <title>The Paleozoic origin of enzymatic lignin decomposition reconstructed from 31 fungal genomes.</title>
        <authorList>
            <person name="Floudas D."/>
            <person name="Binder M."/>
            <person name="Riley R."/>
            <person name="Barry K."/>
            <person name="Blanchette R.A."/>
            <person name="Henrissat B."/>
            <person name="Martinez A.T."/>
            <person name="Otillar R."/>
            <person name="Spatafora J.W."/>
            <person name="Yadav J.S."/>
            <person name="Aerts A."/>
            <person name="Benoit I."/>
            <person name="Boyd A."/>
            <person name="Carlson A."/>
            <person name="Copeland A."/>
            <person name="Coutinho P.M."/>
            <person name="de Vries R.P."/>
            <person name="Ferreira P."/>
            <person name="Findley K."/>
            <person name="Foster B."/>
            <person name="Gaskell J."/>
            <person name="Glotzer D."/>
            <person name="Gorecki P."/>
            <person name="Heitman J."/>
            <person name="Hesse C."/>
            <person name="Hori C."/>
            <person name="Igarashi K."/>
            <person name="Jurgens J.A."/>
            <person name="Kallen N."/>
            <person name="Kersten P."/>
            <person name="Kohler A."/>
            <person name="Kuees U."/>
            <person name="Kumar T.K.A."/>
            <person name="Kuo A."/>
            <person name="LaButti K."/>
            <person name="Larrondo L.F."/>
            <person name="Lindquist E."/>
            <person name="Ling A."/>
            <person name="Lombard V."/>
            <person name="Lucas S."/>
            <person name="Lundell T."/>
            <person name="Martin R."/>
            <person name="McLaughlin D.J."/>
            <person name="Morgenstern I."/>
            <person name="Morin E."/>
            <person name="Murat C."/>
            <person name="Nagy L.G."/>
            <person name="Nolan M."/>
            <person name="Ohm R.A."/>
            <person name="Patyshakuliyeva A."/>
            <person name="Rokas A."/>
            <person name="Ruiz-Duenas F.J."/>
            <person name="Sabat G."/>
            <person name="Salamov A."/>
            <person name="Samejima M."/>
            <person name="Schmutz J."/>
            <person name="Slot J.C."/>
            <person name="St John F."/>
            <person name="Stenlid J."/>
            <person name="Sun H."/>
            <person name="Sun S."/>
            <person name="Syed K."/>
            <person name="Tsang A."/>
            <person name="Wiebenga A."/>
            <person name="Young D."/>
            <person name="Pisabarro A."/>
            <person name="Eastwood D.C."/>
            <person name="Martin F."/>
            <person name="Cullen D."/>
            <person name="Grigoriev I.V."/>
            <person name="Hibbett D.S."/>
        </authorList>
    </citation>
    <scope>NUCLEOTIDE SEQUENCE [LARGE SCALE GENOMIC DNA]</scope>
    <source>
        <strain evidence="4 5">DJM-731 SS1</strain>
    </source>
</reference>
<dbReference type="Pfam" id="PF00026">
    <property type="entry name" value="Asp"/>
    <property type="match status" value="1"/>
</dbReference>
<gene>
    <name evidence="4" type="ORF">DACRYDRAFT_76583</name>
</gene>
<evidence type="ECO:0000313" key="4">
    <source>
        <dbReference type="EMBL" id="EJU04217.1"/>
    </source>
</evidence>
<name>M5GD35_DACPD</name>
<evidence type="ECO:0000256" key="1">
    <source>
        <dbReference type="ARBA" id="ARBA00007447"/>
    </source>
</evidence>
<dbReference type="InterPro" id="IPR021109">
    <property type="entry name" value="Peptidase_aspartic_dom_sf"/>
</dbReference>
<proteinExistence type="inferred from homology"/>
<dbReference type="PROSITE" id="PS51767">
    <property type="entry name" value="PEPTIDASE_A1"/>
    <property type="match status" value="1"/>
</dbReference>
<dbReference type="OMA" id="DICAIPP"/>
<dbReference type="InterPro" id="IPR034164">
    <property type="entry name" value="Pepsin-like_dom"/>
</dbReference>
<dbReference type="GO" id="GO:0004190">
    <property type="term" value="F:aspartic-type endopeptidase activity"/>
    <property type="evidence" value="ECO:0007669"/>
    <property type="project" value="InterPro"/>
</dbReference>
<keyword evidence="4" id="KW-0645">Protease</keyword>
<sequence length="430" mass="44008">MDSQTTRSHVAEVRKARSEGILPLSKREESEAAERDELGQSSTCGRSCDTSTTFNSGASSTFQASTNTNPVELQYGSGSASGPVVRDVVTFGGYTIDPQIFVDVTTLGSGLTTDTTVSGLIGLGWPALSSSGATPFVNALVNANKLPSPQMSFFLTRYVDDPTATNAEPGGYFTLGGTNSSLFTGSIEYHNIQQLQGENAYWTLQMNSFKVNGAPLSLGTENLAIIDTGTSLIGGPSDQINAIFASIPGSAPGTGQLAGLWTYPCSPTITLSVNFGGQDWQVSSDDFLIGQVSASTCVAGLTAVNLGQGAPSWIMGDTFLKNVYSVFQYSPAQVGFAQLSSAAINMNPLGAEGQNPSGAVATVTNQITPVGVPTQASKTDSGSLPWFTSGSGSGSGSGSSSGASAARRVSPGIAVFLAATAGVVAAALMF</sequence>
<dbReference type="RefSeq" id="XP_040631111.1">
    <property type="nucleotide sequence ID" value="XM_040776213.1"/>
</dbReference>
<comment type="similarity">
    <text evidence="1">Belongs to the peptidase A1 family.</text>
</comment>
<dbReference type="STRING" id="1858805.M5GD35"/>
<dbReference type="Proteomes" id="UP000030653">
    <property type="component" value="Unassembled WGS sequence"/>
</dbReference>
<feature type="compositionally biased region" description="Basic and acidic residues" evidence="2">
    <location>
        <begin position="25"/>
        <end position="38"/>
    </location>
</feature>
<feature type="compositionally biased region" description="Basic and acidic residues" evidence="2">
    <location>
        <begin position="9"/>
        <end position="18"/>
    </location>
</feature>
<evidence type="ECO:0000259" key="3">
    <source>
        <dbReference type="PROSITE" id="PS51767"/>
    </source>
</evidence>
<dbReference type="SUPFAM" id="SSF50630">
    <property type="entry name" value="Acid proteases"/>
    <property type="match status" value="1"/>
</dbReference>
<dbReference type="PANTHER" id="PTHR47966:SF57">
    <property type="entry name" value="PEPTIDASE A1 DOMAIN-CONTAINING PROTEIN"/>
    <property type="match status" value="1"/>
</dbReference>
<feature type="region of interest" description="Disordered" evidence="2">
    <location>
        <begin position="1"/>
        <end position="47"/>
    </location>
</feature>
<feature type="region of interest" description="Disordered" evidence="2">
    <location>
        <begin position="371"/>
        <end position="403"/>
    </location>
</feature>
<dbReference type="InterPro" id="IPR033121">
    <property type="entry name" value="PEPTIDASE_A1"/>
</dbReference>
<feature type="domain" description="Peptidase A1" evidence="3">
    <location>
        <begin position="1"/>
        <end position="337"/>
    </location>
</feature>
<dbReference type="CDD" id="cd05471">
    <property type="entry name" value="pepsin_like"/>
    <property type="match status" value="1"/>
</dbReference>